<evidence type="ECO:0000313" key="2">
    <source>
        <dbReference type="EMBL" id="MDI6106013.1"/>
    </source>
</evidence>
<organism evidence="2 3">
    <name type="scientific">Actinoplanes sandaracinus</name>
    <dbReference type="NCBI Taxonomy" id="3045177"/>
    <lineage>
        <taxon>Bacteria</taxon>
        <taxon>Bacillati</taxon>
        <taxon>Actinomycetota</taxon>
        <taxon>Actinomycetes</taxon>
        <taxon>Micromonosporales</taxon>
        <taxon>Micromonosporaceae</taxon>
        <taxon>Actinoplanes</taxon>
    </lineage>
</organism>
<keyword evidence="3" id="KW-1185">Reference proteome</keyword>
<protein>
    <recommendedName>
        <fullName evidence="4">Core-binding (CB) domain-containing protein</fullName>
    </recommendedName>
</protein>
<dbReference type="Proteomes" id="UP001241758">
    <property type="component" value="Unassembled WGS sequence"/>
</dbReference>
<gene>
    <name evidence="2" type="ORF">QLQ12_46355</name>
</gene>
<feature type="compositionally biased region" description="Basic and acidic residues" evidence="1">
    <location>
        <begin position="94"/>
        <end position="109"/>
    </location>
</feature>
<reference evidence="2 3" key="1">
    <citation type="submission" date="2023-05" db="EMBL/GenBank/DDBJ databases">
        <title>Actinoplanes sp. NEAU-A12 genome sequencing.</title>
        <authorList>
            <person name="Wang Z.-S."/>
        </authorList>
    </citation>
    <scope>NUCLEOTIDE SEQUENCE [LARGE SCALE GENOMIC DNA]</scope>
    <source>
        <strain evidence="2 3">NEAU-A12</strain>
    </source>
</reference>
<accession>A0ABT6X1Y5</accession>
<feature type="region of interest" description="Disordered" evidence="1">
    <location>
        <begin position="94"/>
        <end position="132"/>
    </location>
</feature>
<proteinExistence type="predicted"/>
<evidence type="ECO:0000256" key="1">
    <source>
        <dbReference type="SAM" id="MobiDB-lite"/>
    </source>
</evidence>
<sequence length="230" mass="25810">MSIRERRIATLRSVSSVRKATQPRPLPQGVTTGTLLVPESPIRPCRFSQHDAMGHADPRTTRRYDRGALPRPPDPQAVENLTALLLEHATPARLEREHHPQGPQRHECPARPARHARSPIQDRPPARPSHAGPATRLLREFLDGIGFLEDDLTPALELWFTRKVTDLPAPMQAELRVWFDVTFHGHKASAPRSRAPTQPTIRARLNAVLPVLHQWAETAANPRARSRSLS</sequence>
<evidence type="ECO:0000313" key="3">
    <source>
        <dbReference type="Proteomes" id="UP001241758"/>
    </source>
</evidence>
<dbReference type="RefSeq" id="WP_282767472.1">
    <property type="nucleotide sequence ID" value="NZ_JASCTH010000068.1"/>
</dbReference>
<dbReference type="EMBL" id="JASCTH010000068">
    <property type="protein sequence ID" value="MDI6106013.1"/>
    <property type="molecule type" value="Genomic_DNA"/>
</dbReference>
<evidence type="ECO:0008006" key="4">
    <source>
        <dbReference type="Google" id="ProtNLM"/>
    </source>
</evidence>
<comment type="caution">
    <text evidence="2">The sequence shown here is derived from an EMBL/GenBank/DDBJ whole genome shotgun (WGS) entry which is preliminary data.</text>
</comment>
<name>A0ABT6X1Y5_9ACTN</name>